<accession>A0ACB8WQ89</accession>
<evidence type="ECO:0000313" key="2">
    <source>
        <dbReference type="Proteomes" id="UP000831701"/>
    </source>
</evidence>
<protein>
    <submittedName>
        <fullName evidence="1">Uncharacterized protein</fullName>
    </submittedName>
</protein>
<gene>
    <name evidence="1" type="ORF">L3Q82_024791</name>
</gene>
<proteinExistence type="predicted"/>
<dbReference type="EMBL" id="CM041537">
    <property type="protein sequence ID" value="KAI3369979.1"/>
    <property type="molecule type" value="Genomic_DNA"/>
</dbReference>
<dbReference type="Proteomes" id="UP000831701">
    <property type="component" value="Chromosome 7"/>
</dbReference>
<comment type="caution">
    <text evidence="1">The sequence shown here is derived from an EMBL/GenBank/DDBJ whole genome shotgun (WGS) entry which is preliminary data.</text>
</comment>
<sequence>MHKRGSVVKEECTRERNRECQCRNGFVPWDGDSSTCKCEAGFGLVNGECKECQYGYFTTHKNSPCQKWKECAAGVRFAGSTTQDVICNEGPKSNTSATISPTSSNVASLITRLTSHRPQGGNKTQTMITTTTATTTSAPAHTPKRQSSHSSITGNHIGMAIVMFGVVVLLGLTSVMCKPHITACMEKGPAVQKYAEKCTPTTDARCWCRSGFLCSSEDCSRCVENKCVAGEKLKTIANPSGEYSYQCEPLCHDNEYFDVKENACKLQTPCSILGLAELFPGNKTHNSVCDIGDRHKSNLHFIHVMLGIGFIFLALILLVFLSYACMKTTLKHKEHNNPTNIIAPSTKTNDFHLSKEETGLQLIIQDVSKNSNTDDQLLLEKIIAC</sequence>
<reference evidence="1" key="1">
    <citation type="submission" date="2022-04" db="EMBL/GenBank/DDBJ databases">
        <title>Jade perch genome.</title>
        <authorList>
            <person name="Chao B."/>
        </authorList>
    </citation>
    <scope>NUCLEOTIDE SEQUENCE</scope>
    <source>
        <strain evidence="1">CB-2022</strain>
    </source>
</reference>
<evidence type="ECO:0000313" key="1">
    <source>
        <dbReference type="EMBL" id="KAI3369979.1"/>
    </source>
</evidence>
<keyword evidence="2" id="KW-1185">Reference proteome</keyword>
<name>A0ACB8WQ89_9TELE</name>
<organism evidence="1 2">
    <name type="scientific">Scortum barcoo</name>
    <name type="common">barcoo grunter</name>
    <dbReference type="NCBI Taxonomy" id="214431"/>
    <lineage>
        <taxon>Eukaryota</taxon>
        <taxon>Metazoa</taxon>
        <taxon>Chordata</taxon>
        <taxon>Craniata</taxon>
        <taxon>Vertebrata</taxon>
        <taxon>Euteleostomi</taxon>
        <taxon>Actinopterygii</taxon>
        <taxon>Neopterygii</taxon>
        <taxon>Teleostei</taxon>
        <taxon>Neoteleostei</taxon>
        <taxon>Acanthomorphata</taxon>
        <taxon>Eupercaria</taxon>
        <taxon>Centrarchiformes</taxon>
        <taxon>Terapontoidei</taxon>
        <taxon>Terapontidae</taxon>
        <taxon>Scortum</taxon>
    </lineage>
</organism>